<evidence type="ECO:0008006" key="3">
    <source>
        <dbReference type="Google" id="ProtNLM"/>
    </source>
</evidence>
<evidence type="ECO:0000313" key="1">
    <source>
        <dbReference type="EMBL" id="KLO17550.1"/>
    </source>
</evidence>
<dbReference type="OrthoDB" id="47375at2759"/>
<name>A0A0H2RZN2_9AGAM</name>
<gene>
    <name evidence="1" type="ORF">SCHPADRAFT_821194</name>
</gene>
<sequence length="247" mass="27704">MNSTIPPLTDEWIPHASTETTLSASLQNSSEILPCATGDNDIPTYKDISTIPFYKILSRGMVACWYSHLQVLRKLALSLSTTVAYDDDWDGREGVAIVFEDDIDVESDIERRLKDMWSDLPKDWDMLFLGHCWSDESVNPPVSPSSPIHLSNAPKCTHAYAVSPRGAHRLLLHLTYPPFAFSRALDQAFAHLIRSGRINAYSVVPSIVIQRKERNDSDIWATSEGSTWRETLQHSAFEAMGNNSVLL</sequence>
<dbReference type="AlphaFoldDB" id="A0A0H2RZN2"/>
<evidence type="ECO:0000313" key="2">
    <source>
        <dbReference type="Proteomes" id="UP000053477"/>
    </source>
</evidence>
<dbReference type="EMBL" id="KQ085903">
    <property type="protein sequence ID" value="KLO17550.1"/>
    <property type="molecule type" value="Genomic_DNA"/>
</dbReference>
<dbReference type="STRING" id="27342.A0A0H2RZN2"/>
<accession>A0A0H2RZN2</accession>
<organism evidence="1 2">
    <name type="scientific">Schizopora paradoxa</name>
    <dbReference type="NCBI Taxonomy" id="27342"/>
    <lineage>
        <taxon>Eukaryota</taxon>
        <taxon>Fungi</taxon>
        <taxon>Dikarya</taxon>
        <taxon>Basidiomycota</taxon>
        <taxon>Agaricomycotina</taxon>
        <taxon>Agaricomycetes</taxon>
        <taxon>Hymenochaetales</taxon>
        <taxon>Schizoporaceae</taxon>
        <taxon>Schizopora</taxon>
    </lineage>
</organism>
<dbReference type="InParanoid" id="A0A0H2RZN2"/>
<protein>
    <recommendedName>
        <fullName evidence="3">Glycosyltransferase family 25 protein</fullName>
    </recommendedName>
</protein>
<reference evidence="1 2" key="1">
    <citation type="submission" date="2015-04" db="EMBL/GenBank/DDBJ databases">
        <title>Complete genome sequence of Schizopora paradoxa KUC8140, a cosmopolitan wood degrader in East Asia.</title>
        <authorList>
            <consortium name="DOE Joint Genome Institute"/>
            <person name="Min B."/>
            <person name="Park H."/>
            <person name="Jang Y."/>
            <person name="Kim J.-J."/>
            <person name="Kim K.H."/>
            <person name="Pangilinan J."/>
            <person name="Lipzen A."/>
            <person name="Riley R."/>
            <person name="Grigoriev I.V."/>
            <person name="Spatafora J.W."/>
            <person name="Choi I.-G."/>
        </authorList>
    </citation>
    <scope>NUCLEOTIDE SEQUENCE [LARGE SCALE GENOMIC DNA]</scope>
    <source>
        <strain evidence="1 2">KUC8140</strain>
    </source>
</reference>
<keyword evidence="2" id="KW-1185">Reference proteome</keyword>
<proteinExistence type="predicted"/>
<dbReference type="Proteomes" id="UP000053477">
    <property type="component" value="Unassembled WGS sequence"/>
</dbReference>